<protein>
    <submittedName>
        <fullName evidence="6">PAS domain S-box-containing protein</fullName>
    </submittedName>
</protein>
<dbReference type="PANTHER" id="PTHR47429:SF2">
    <property type="entry name" value="PROTEIN TWIN LOV 1"/>
    <property type="match status" value="1"/>
</dbReference>
<dbReference type="InterPro" id="IPR000014">
    <property type="entry name" value="PAS"/>
</dbReference>
<dbReference type="InterPro" id="IPR000700">
    <property type="entry name" value="PAS-assoc_C"/>
</dbReference>
<dbReference type="Pfam" id="PF13426">
    <property type="entry name" value="PAS_9"/>
    <property type="match status" value="1"/>
</dbReference>
<dbReference type="PANTHER" id="PTHR47429">
    <property type="entry name" value="PROTEIN TWIN LOV 1"/>
    <property type="match status" value="1"/>
</dbReference>
<feature type="domain" description="PAS" evidence="4">
    <location>
        <begin position="71"/>
        <end position="126"/>
    </location>
</feature>
<evidence type="ECO:0000256" key="2">
    <source>
        <dbReference type="ARBA" id="ARBA00022643"/>
    </source>
</evidence>
<dbReference type="Gene3D" id="3.30.450.20">
    <property type="entry name" value="PAS domain"/>
    <property type="match status" value="1"/>
</dbReference>
<evidence type="ECO:0000256" key="1">
    <source>
        <dbReference type="ARBA" id="ARBA00022630"/>
    </source>
</evidence>
<dbReference type="EMBL" id="FNAO01000009">
    <property type="protein sequence ID" value="SDE97952.1"/>
    <property type="molecule type" value="Genomic_DNA"/>
</dbReference>
<dbReference type="AlphaFoldDB" id="A0A1G7HBW6"/>
<dbReference type="OrthoDB" id="5760647at2"/>
<feature type="domain" description="PAC" evidence="5">
    <location>
        <begin position="127"/>
        <end position="170"/>
    </location>
</feature>
<evidence type="ECO:0000259" key="4">
    <source>
        <dbReference type="PROSITE" id="PS50112"/>
    </source>
</evidence>
<dbReference type="RefSeq" id="WP_091872687.1">
    <property type="nucleotide sequence ID" value="NZ_FNAO01000009.1"/>
</dbReference>
<dbReference type="InterPro" id="IPR035965">
    <property type="entry name" value="PAS-like_dom_sf"/>
</dbReference>
<dbReference type="NCBIfam" id="TIGR00229">
    <property type="entry name" value="sensory_box"/>
    <property type="match status" value="1"/>
</dbReference>
<keyword evidence="3" id="KW-0157">Chromophore</keyword>
<evidence type="ECO:0000313" key="6">
    <source>
        <dbReference type="EMBL" id="SDE97952.1"/>
    </source>
</evidence>
<keyword evidence="2" id="KW-0288">FMN</keyword>
<organism evidence="6 7">
    <name type="scientific">Pricia antarctica</name>
    <dbReference type="NCBI Taxonomy" id="641691"/>
    <lineage>
        <taxon>Bacteria</taxon>
        <taxon>Pseudomonadati</taxon>
        <taxon>Bacteroidota</taxon>
        <taxon>Flavobacteriia</taxon>
        <taxon>Flavobacteriales</taxon>
        <taxon>Flavobacteriaceae</taxon>
        <taxon>Pricia</taxon>
    </lineage>
</organism>
<dbReference type="SUPFAM" id="SSF55785">
    <property type="entry name" value="PYP-like sensor domain (PAS domain)"/>
    <property type="match status" value="1"/>
</dbReference>
<keyword evidence="1" id="KW-0285">Flavoprotein</keyword>
<evidence type="ECO:0000256" key="3">
    <source>
        <dbReference type="ARBA" id="ARBA00022991"/>
    </source>
</evidence>
<sequence>MKEYDNAAYRYYSALDLKSLPLMSWDIYGLYFDNLCKNHDDVIALLRLSEDNKWSYTSKFNEALLQKEQVILVTDTQLNIVHATNNIVHMNGYSPHEILGKRPKMFQGKETSEKTAGQIRKAVENRKPFEAVILNYRKDGSAYNCWITGEPIFDTSGELVNFIAYEKEVA</sequence>
<dbReference type="PROSITE" id="PS50112">
    <property type="entry name" value="PAS"/>
    <property type="match status" value="1"/>
</dbReference>
<name>A0A1G7HBW6_9FLAO</name>
<gene>
    <name evidence="6" type="ORF">SAMN05421636_109105</name>
</gene>
<dbReference type="CDD" id="cd00130">
    <property type="entry name" value="PAS"/>
    <property type="match status" value="1"/>
</dbReference>
<dbReference type="STRING" id="641691.SAMN05421636_109105"/>
<proteinExistence type="predicted"/>
<dbReference type="Proteomes" id="UP000199109">
    <property type="component" value="Unassembled WGS sequence"/>
</dbReference>
<keyword evidence="7" id="KW-1185">Reference proteome</keyword>
<dbReference type="PROSITE" id="PS50113">
    <property type="entry name" value="PAC"/>
    <property type="match status" value="1"/>
</dbReference>
<accession>A0A1G7HBW6</accession>
<reference evidence="6 7" key="1">
    <citation type="submission" date="2016-10" db="EMBL/GenBank/DDBJ databases">
        <authorList>
            <person name="de Groot N.N."/>
        </authorList>
    </citation>
    <scope>NUCLEOTIDE SEQUENCE [LARGE SCALE GENOMIC DNA]</scope>
    <source>
        <strain evidence="6 7">DSM 23421</strain>
    </source>
</reference>
<evidence type="ECO:0000259" key="5">
    <source>
        <dbReference type="PROSITE" id="PS50113"/>
    </source>
</evidence>
<evidence type="ECO:0000313" key="7">
    <source>
        <dbReference type="Proteomes" id="UP000199109"/>
    </source>
</evidence>